<dbReference type="EC" id="2.5.1.55" evidence="5"/>
<dbReference type="GO" id="GO:0008676">
    <property type="term" value="F:3-deoxy-8-phosphooctulonate synthase activity"/>
    <property type="evidence" value="ECO:0007669"/>
    <property type="project" value="UniProtKB-EC"/>
</dbReference>
<evidence type="ECO:0000256" key="5">
    <source>
        <dbReference type="ARBA" id="ARBA00012693"/>
    </source>
</evidence>
<dbReference type="NCBIfam" id="NF003543">
    <property type="entry name" value="PRK05198.1"/>
    <property type="match status" value="1"/>
</dbReference>
<dbReference type="Gene3D" id="3.20.20.70">
    <property type="entry name" value="Aldolase class I"/>
    <property type="match status" value="1"/>
</dbReference>
<evidence type="ECO:0000256" key="7">
    <source>
        <dbReference type="ARBA" id="ARBA00022679"/>
    </source>
</evidence>
<dbReference type="PANTHER" id="PTHR21057">
    <property type="entry name" value="PHOSPHO-2-DEHYDRO-3-DEOXYHEPTONATE ALDOLASE"/>
    <property type="match status" value="1"/>
</dbReference>
<sequence>MTKEIEVGNIKIGGNNPIVLIAGPCVIESEDTTLKIAEKIRKITEKLEIPFIFKSSYAKDNRSSVEYYYGPGVEKGIKILEKVKREFNVPVLSDVHYPDEVPIAAQVLDVIQIPAFLCMQTRLTLEIARTGKVINVKKGQFLAPQDIKNVVKKIESTGNTKILLTERGTFFGYHNIIVDMRSLKTMRDTGYPVIFDVTHTVRVYGIPSKDPRGGNPEFIFPLARAGVSIGIDGLFVETHPEPKNALSDASSMLPLDELESLLVQVKRIDEMVKEFLREGYQ</sequence>
<evidence type="ECO:0000259" key="9">
    <source>
        <dbReference type="Pfam" id="PF00793"/>
    </source>
</evidence>
<evidence type="ECO:0000256" key="1">
    <source>
        <dbReference type="ARBA" id="ARBA00004496"/>
    </source>
</evidence>
<dbReference type="EMBL" id="DTDJ01000047">
    <property type="protein sequence ID" value="HGL18230.1"/>
    <property type="molecule type" value="Genomic_DNA"/>
</dbReference>
<evidence type="ECO:0000256" key="6">
    <source>
        <dbReference type="ARBA" id="ARBA00022490"/>
    </source>
</evidence>
<keyword evidence="6" id="KW-0963">Cytoplasm</keyword>
<dbReference type="GO" id="GO:0005737">
    <property type="term" value="C:cytoplasm"/>
    <property type="evidence" value="ECO:0007669"/>
    <property type="project" value="UniProtKB-SubCell"/>
</dbReference>
<evidence type="ECO:0000256" key="2">
    <source>
        <dbReference type="ARBA" id="ARBA00004756"/>
    </source>
</evidence>
<evidence type="ECO:0000256" key="4">
    <source>
        <dbReference type="ARBA" id="ARBA00010499"/>
    </source>
</evidence>
<name>A0A7V3ZZE6_UNCW3</name>
<evidence type="ECO:0000313" key="10">
    <source>
        <dbReference type="EMBL" id="HGL18230.1"/>
    </source>
</evidence>
<comment type="subcellular location">
    <subcellularLocation>
        <location evidence="1">Cytoplasm</location>
    </subcellularLocation>
</comment>
<proteinExistence type="inferred from homology"/>
<comment type="pathway">
    <text evidence="3">Carbohydrate biosynthesis; 3-deoxy-D-manno-octulosonate biosynthesis; 3-deoxy-D-manno-octulosonate from D-ribulose 5-phosphate: step 2/3.</text>
</comment>
<protein>
    <recommendedName>
        <fullName evidence="5">3-deoxy-8-phosphooctulonate synthase</fullName>
        <ecNumber evidence="5">2.5.1.55</ecNumber>
    </recommendedName>
</protein>
<reference evidence="10" key="1">
    <citation type="journal article" date="2020" name="mSystems">
        <title>Genome- and Community-Level Interaction Insights into Carbon Utilization and Element Cycling Functions of Hydrothermarchaeota in Hydrothermal Sediment.</title>
        <authorList>
            <person name="Zhou Z."/>
            <person name="Liu Y."/>
            <person name="Xu W."/>
            <person name="Pan J."/>
            <person name="Luo Z.H."/>
            <person name="Li M."/>
        </authorList>
    </citation>
    <scope>NUCLEOTIDE SEQUENCE [LARGE SCALE GENOMIC DNA]</scope>
    <source>
        <strain evidence="10">SpSt-69</strain>
    </source>
</reference>
<comment type="catalytic activity">
    <reaction evidence="8">
        <text>D-arabinose 5-phosphate + phosphoenolpyruvate + H2O = 3-deoxy-alpha-D-manno-2-octulosonate-8-phosphate + phosphate</text>
        <dbReference type="Rhea" id="RHEA:14053"/>
        <dbReference type="ChEBI" id="CHEBI:15377"/>
        <dbReference type="ChEBI" id="CHEBI:43474"/>
        <dbReference type="ChEBI" id="CHEBI:57693"/>
        <dbReference type="ChEBI" id="CHEBI:58702"/>
        <dbReference type="ChEBI" id="CHEBI:85985"/>
        <dbReference type="EC" id="2.5.1.55"/>
    </reaction>
</comment>
<dbReference type="GO" id="GO:0009103">
    <property type="term" value="P:lipopolysaccharide biosynthetic process"/>
    <property type="evidence" value="ECO:0007669"/>
    <property type="project" value="UniProtKB-UniPathway"/>
</dbReference>
<evidence type="ECO:0000256" key="8">
    <source>
        <dbReference type="ARBA" id="ARBA00049112"/>
    </source>
</evidence>
<comment type="pathway">
    <text evidence="2">Bacterial outer membrane biogenesis; lipopolysaccharide biosynthesis.</text>
</comment>
<dbReference type="InterPro" id="IPR006269">
    <property type="entry name" value="KDO8P_synthase"/>
</dbReference>
<dbReference type="NCBIfam" id="TIGR01362">
    <property type="entry name" value="KDO8P_synth"/>
    <property type="match status" value="1"/>
</dbReference>
<feature type="domain" description="DAHP synthetase I/KDSA" evidence="9">
    <location>
        <begin position="9"/>
        <end position="273"/>
    </location>
</feature>
<organism evidence="10">
    <name type="scientific">candidate division WOR-3 bacterium</name>
    <dbReference type="NCBI Taxonomy" id="2052148"/>
    <lineage>
        <taxon>Bacteria</taxon>
        <taxon>Bacteria division WOR-3</taxon>
    </lineage>
</organism>
<dbReference type="UniPathway" id="UPA00030"/>
<evidence type="ECO:0000256" key="3">
    <source>
        <dbReference type="ARBA" id="ARBA00004845"/>
    </source>
</evidence>
<dbReference type="AlphaFoldDB" id="A0A7V3ZZE6"/>
<dbReference type="Pfam" id="PF00793">
    <property type="entry name" value="DAHP_synth_1"/>
    <property type="match status" value="1"/>
</dbReference>
<comment type="similarity">
    <text evidence="4">Belongs to the KdsA family.</text>
</comment>
<accession>A0A7V3ZZE6</accession>
<comment type="caution">
    <text evidence="10">The sequence shown here is derived from an EMBL/GenBank/DDBJ whole genome shotgun (WGS) entry which is preliminary data.</text>
</comment>
<gene>
    <name evidence="10" type="ORF">ENU66_07885</name>
</gene>
<dbReference type="InterPro" id="IPR006218">
    <property type="entry name" value="DAHP1/KDSA"/>
</dbReference>
<dbReference type="InterPro" id="IPR013785">
    <property type="entry name" value="Aldolase_TIM"/>
</dbReference>
<keyword evidence="7 10" id="KW-0808">Transferase</keyword>
<dbReference type="UniPathway" id="UPA00357">
    <property type="reaction ID" value="UER00474"/>
</dbReference>
<dbReference type="SUPFAM" id="SSF51569">
    <property type="entry name" value="Aldolase"/>
    <property type="match status" value="1"/>
</dbReference>